<organism evidence="2 3">
    <name type="scientific">Mesorhizobium qingshengii</name>
    <dbReference type="NCBI Taxonomy" id="1165689"/>
    <lineage>
        <taxon>Bacteria</taxon>
        <taxon>Pseudomonadati</taxon>
        <taxon>Pseudomonadota</taxon>
        <taxon>Alphaproteobacteria</taxon>
        <taxon>Hyphomicrobiales</taxon>
        <taxon>Phyllobacteriaceae</taxon>
        <taxon>Mesorhizobium</taxon>
    </lineage>
</organism>
<evidence type="ECO:0000313" key="3">
    <source>
        <dbReference type="Proteomes" id="UP001152178"/>
    </source>
</evidence>
<reference evidence="2" key="1">
    <citation type="submission" date="2022-11" db="EMBL/GenBank/DDBJ databases">
        <authorList>
            <person name="Coimbra C."/>
        </authorList>
    </citation>
    <scope>NUCLEOTIDE SEQUENCE</scope>
    <source>
        <strain evidence="2">Jales19</strain>
    </source>
</reference>
<feature type="signal peptide" evidence="1">
    <location>
        <begin position="1"/>
        <end position="25"/>
    </location>
</feature>
<keyword evidence="3" id="KW-1185">Reference proteome</keyword>
<dbReference type="Proteomes" id="UP001152178">
    <property type="component" value="Unassembled WGS sequence"/>
</dbReference>
<dbReference type="RefSeq" id="WP_269908839.1">
    <property type="nucleotide sequence ID" value="NZ_JAPFQA010000031.1"/>
</dbReference>
<evidence type="ECO:0000256" key="1">
    <source>
        <dbReference type="SAM" id="SignalP"/>
    </source>
</evidence>
<accession>A0ABT4R448</accession>
<evidence type="ECO:0000313" key="2">
    <source>
        <dbReference type="EMBL" id="MCZ8548592.1"/>
    </source>
</evidence>
<evidence type="ECO:0008006" key="4">
    <source>
        <dbReference type="Google" id="ProtNLM"/>
    </source>
</evidence>
<proteinExistence type="predicted"/>
<protein>
    <recommendedName>
        <fullName evidence="4">Cytochrome c domain-containing protein</fullName>
    </recommendedName>
</protein>
<sequence length="464" mass="51469">MRALRNFLRLTIVFAGCAGVTAAFAGPCDVPSGSTLDDAAKIQFNCSSSRPLKDLPAGDQEFKVHYDFPVTVPTIDAPWRSIDPSSHPEQYLRALLEYGIRDNVAVDWRLEQSPGAHWCHAPWFHDGRERIHGMTRERGSRVRELGELQLSRAENWAVGFYNPVGCFALGQVWKDPARPKTKDFVFPADSFSIKLLFTTAPLIEVPYLTGSKSWNAAIGNDGSVRPMRLLQVDVAVKDPRAGPTGWVFGTFIYDAYAPGEDVWAKLVPVGLMWGNDPDLTLKRYEEEGGTPRQSWVNPDVAAKFVALPRHHLGLFGRLNGPVDNFKSACLACHGRALDWGRGIPADPADKITLEANRLLPIAINPTDEAALRMYFRNLQPTDPFVAGTQSLDFSLQLAGGIFNFRRWIDQNFPASGPETRDVMPYVFDSEKPGQPAVERSLSTAVPLERDISGQQVYSPFTRGD</sequence>
<feature type="chain" id="PRO_5045092922" description="Cytochrome c domain-containing protein" evidence="1">
    <location>
        <begin position="26"/>
        <end position="464"/>
    </location>
</feature>
<gene>
    <name evidence="2" type="ORF">OOJ09_30900</name>
</gene>
<dbReference type="EMBL" id="JAPFQA010000031">
    <property type="protein sequence ID" value="MCZ8548592.1"/>
    <property type="molecule type" value="Genomic_DNA"/>
</dbReference>
<keyword evidence="1" id="KW-0732">Signal</keyword>
<comment type="caution">
    <text evidence="2">The sequence shown here is derived from an EMBL/GenBank/DDBJ whole genome shotgun (WGS) entry which is preliminary data.</text>
</comment>
<name>A0ABT4R448_9HYPH</name>